<keyword evidence="4" id="KW-1185">Reference proteome</keyword>
<dbReference type="Pfam" id="PF04977">
    <property type="entry name" value="DivIC"/>
    <property type="match status" value="1"/>
</dbReference>
<keyword evidence="2" id="KW-0472">Membrane</keyword>
<keyword evidence="2" id="KW-0812">Transmembrane</keyword>
<organism evidence="3 4">
    <name type="scientific">Fodinisporobacter ferrooxydans</name>
    <dbReference type="NCBI Taxonomy" id="2901836"/>
    <lineage>
        <taxon>Bacteria</taxon>
        <taxon>Bacillati</taxon>
        <taxon>Bacillota</taxon>
        <taxon>Bacilli</taxon>
        <taxon>Bacillales</taxon>
        <taxon>Alicyclobacillaceae</taxon>
        <taxon>Fodinisporobacter</taxon>
    </lineage>
</organism>
<evidence type="ECO:0000313" key="4">
    <source>
        <dbReference type="Proteomes" id="UP000830167"/>
    </source>
</evidence>
<reference evidence="3" key="1">
    <citation type="submission" date="2021-12" db="EMBL/GenBank/DDBJ databases">
        <title>Alicyclobacillaceae gen. nov., sp. nov., isolated from chalcocite enrichment system.</title>
        <authorList>
            <person name="Jiang Z."/>
        </authorList>
    </citation>
    <scope>NUCLEOTIDE SEQUENCE</scope>
    <source>
        <strain evidence="3">MYW30-H2</strain>
    </source>
</reference>
<dbReference type="RefSeq" id="WP_347438515.1">
    <property type="nucleotide sequence ID" value="NZ_CP089291.1"/>
</dbReference>
<keyword evidence="1" id="KW-0175">Coiled coil</keyword>
<dbReference type="InterPro" id="IPR007060">
    <property type="entry name" value="FtsL/DivIC"/>
</dbReference>
<dbReference type="Proteomes" id="UP000830167">
    <property type="component" value="Chromosome"/>
</dbReference>
<feature type="coiled-coil region" evidence="1">
    <location>
        <begin position="53"/>
        <end position="87"/>
    </location>
</feature>
<keyword evidence="2" id="KW-1133">Transmembrane helix</keyword>
<evidence type="ECO:0000256" key="2">
    <source>
        <dbReference type="SAM" id="Phobius"/>
    </source>
</evidence>
<proteinExistence type="predicted"/>
<gene>
    <name evidence="3" type="ORF">LSG31_06180</name>
</gene>
<feature type="transmembrane region" description="Helical" evidence="2">
    <location>
        <begin position="29"/>
        <end position="48"/>
    </location>
</feature>
<accession>A0ABY4CMW0</accession>
<dbReference type="EMBL" id="CP089291">
    <property type="protein sequence ID" value="UOF91825.1"/>
    <property type="molecule type" value="Genomic_DNA"/>
</dbReference>
<evidence type="ECO:0000256" key="1">
    <source>
        <dbReference type="SAM" id="Coils"/>
    </source>
</evidence>
<protein>
    <submittedName>
        <fullName evidence="3">Septum formation initiator family protein</fullName>
    </submittedName>
</protein>
<name>A0ABY4CMW0_9BACL</name>
<sequence>MYSRSDDSRVIPLTTKQQTTPFFRRLPKIQVIIILAFFIWACYTYFFIQLPNMHKLGLERQQLSQKLADIELKNTQLQETIKKLNDDAYISELARVKYNMKKPGDVILNP</sequence>
<evidence type="ECO:0000313" key="3">
    <source>
        <dbReference type="EMBL" id="UOF91825.1"/>
    </source>
</evidence>